<feature type="transmembrane region" description="Helical" evidence="2">
    <location>
        <begin position="121"/>
        <end position="145"/>
    </location>
</feature>
<proteinExistence type="predicted"/>
<feature type="region of interest" description="Disordered" evidence="1">
    <location>
        <begin position="228"/>
        <end position="247"/>
    </location>
</feature>
<dbReference type="Proteomes" id="UP000604046">
    <property type="component" value="Unassembled WGS sequence"/>
</dbReference>
<evidence type="ECO:0000313" key="4">
    <source>
        <dbReference type="Proteomes" id="UP000604046"/>
    </source>
</evidence>
<feature type="transmembrane region" description="Helical" evidence="2">
    <location>
        <begin position="196"/>
        <end position="215"/>
    </location>
</feature>
<evidence type="ECO:0000256" key="1">
    <source>
        <dbReference type="SAM" id="MobiDB-lite"/>
    </source>
</evidence>
<keyword evidence="2" id="KW-0812">Transmembrane</keyword>
<evidence type="ECO:0000256" key="2">
    <source>
        <dbReference type="SAM" id="Phobius"/>
    </source>
</evidence>
<organism evidence="3 4">
    <name type="scientific">Symbiodinium natans</name>
    <dbReference type="NCBI Taxonomy" id="878477"/>
    <lineage>
        <taxon>Eukaryota</taxon>
        <taxon>Sar</taxon>
        <taxon>Alveolata</taxon>
        <taxon>Dinophyceae</taxon>
        <taxon>Suessiales</taxon>
        <taxon>Symbiodiniaceae</taxon>
        <taxon>Symbiodinium</taxon>
    </lineage>
</organism>
<keyword evidence="4" id="KW-1185">Reference proteome</keyword>
<keyword evidence="2" id="KW-0472">Membrane</keyword>
<sequence>MQQEYLRRRKLNTYEERRKEGRTVHTRASRTAIIVGSLSLIFNIMAIALPNWRSSWVGLIGYGTRRNWGLLYVQGRTTTFHHTMYDNNCKWYGHLMLGNSCLSPICRWYLLKCNVYFELCMISYGAALGMILGTILESLCLYWTVAFTTRTLRWAANWWPVAAMMNIAGAVVWIILTENIFEELNEESWYPVPPPGMSFILAIVSAVGMLVNAYLGYTLHYMWPEVDPDDESQFDSEEETNDEEDEQ</sequence>
<dbReference type="AlphaFoldDB" id="A0A812KI93"/>
<feature type="transmembrane region" description="Helical" evidence="2">
    <location>
        <begin position="157"/>
        <end position="176"/>
    </location>
</feature>
<dbReference type="OrthoDB" id="423165at2759"/>
<keyword evidence="2" id="KW-1133">Transmembrane helix</keyword>
<reference evidence="3" key="1">
    <citation type="submission" date="2021-02" db="EMBL/GenBank/DDBJ databases">
        <authorList>
            <person name="Dougan E. K."/>
            <person name="Rhodes N."/>
            <person name="Thang M."/>
            <person name="Chan C."/>
        </authorList>
    </citation>
    <scope>NUCLEOTIDE SEQUENCE</scope>
</reference>
<feature type="transmembrane region" description="Helical" evidence="2">
    <location>
        <begin position="28"/>
        <end position="49"/>
    </location>
</feature>
<evidence type="ECO:0000313" key="3">
    <source>
        <dbReference type="EMBL" id="CAE7230127.1"/>
    </source>
</evidence>
<accession>A0A812KI93</accession>
<gene>
    <name evidence="3" type="primary">MMK1</name>
    <name evidence="3" type="ORF">SNAT2548_LOCUS9318</name>
</gene>
<protein>
    <submittedName>
        <fullName evidence="3">MMK1 protein</fullName>
    </submittedName>
</protein>
<comment type="caution">
    <text evidence="3">The sequence shown here is derived from an EMBL/GenBank/DDBJ whole genome shotgun (WGS) entry which is preliminary data.</text>
</comment>
<dbReference type="EMBL" id="CAJNDS010000718">
    <property type="protein sequence ID" value="CAE7230127.1"/>
    <property type="molecule type" value="Genomic_DNA"/>
</dbReference>
<name>A0A812KI93_9DINO</name>